<protein>
    <recommendedName>
        <fullName evidence="2">Mandelate racemase/muconate lactonizing enzyme C-terminal domain-containing protein</fullName>
    </recommendedName>
</protein>
<dbReference type="PANTHER" id="PTHR48080">
    <property type="entry name" value="D-GALACTONATE DEHYDRATASE-RELATED"/>
    <property type="match status" value="1"/>
</dbReference>
<dbReference type="Pfam" id="PF02746">
    <property type="entry name" value="MR_MLE_N"/>
    <property type="match status" value="1"/>
</dbReference>
<proteinExistence type="predicted"/>
<dbReference type="SMART" id="SM00922">
    <property type="entry name" value="MR_MLE"/>
    <property type="match status" value="1"/>
</dbReference>
<evidence type="ECO:0000259" key="2">
    <source>
        <dbReference type="SMART" id="SM00922"/>
    </source>
</evidence>
<evidence type="ECO:0000313" key="3">
    <source>
        <dbReference type="EMBL" id="SVA34915.1"/>
    </source>
</evidence>
<dbReference type="InterPro" id="IPR036849">
    <property type="entry name" value="Enolase-like_C_sf"/>
</dbReference>
<dbReference type="InterPro" id="IPR013342">
    <property type="entry name" value="Mandelate_racemase_C"/>
</dbReference>
<sequence length="391" mass="43369">MKIKDIQTLVVNAEMRNWVFVKIITDQDIYGWGEATVEWKTRAVVGAIEDLKPLVIGKDPRQIKQNYQIMTKHGFWKLGVIGMSAISGIEHAMWDILGKSLDTPVWQLLGGKVRDKVKIYTHLGMGDMKAVYRDTMNVSSLTDHAQKLVDLGYTAFKVVFIPFTHFTVTNQELKNVNLLMSSLRDKVGDDIEIMVDFHGRCGSGRSAIQYVKELEPYKPMFIEEPIQPGDTSTLLQIKESINCPLATGERLIGLQEFEPIFHLRAVDIAQPDLNHCGGLLEAKGIAAAASVANIAIAPHNPNGPIAGAAALHFASSTPNHIIQEVMDQSVPWYNDVISTSPIVRKGNSWEVPSTAGLGIEVNEKEASKYPFKQEIMPTTDAYLEDGTVVDW</sequence>
<name>A0A381V3I5_9ZZZZ</name>
<evidence type="ECO:0000256" key="1">
    <source>
        <dbReference type="ARBA" id="ARBA00023239"/>
    </source>
</evidence>
<dbReference type="PANTHER" id="PTHR48080:SF2">
    <property type="entry name" value="D-GALACTONATE DEHYDRATASE"/>
    <property type="match status" value="1"/>
</dbReference>
<accession>A0A381V3I5</accession>
<organism evidence="3">
    <name type="scientific">marine metagenome</name>
    <dbReference type="NCBI Taxonomy" id="408172"/>
    <lineage>
        <taxon>unclassified sequences</taxon>
        <taxon>metagenomes</taxon>
        <taxon>ecological metagenomes</taxon>
    </lineage>
</organism>
<dbReference type="AlphaFoldDB" id="A0A381V3I5"/>
<dbReference type="SUPFAM" id="SSF54826">
    <property type="entry name" value="Enolase N-terminal domain-like"/>
    <property type="match status" value="1"/>
</dbReference>
<dbReference type="InterPro" id="IPR034593">
    <property type="entry name" value="DgoD-like"/>
</dbReference>
<gene>
    <name evidence="3" type="ORF">METZ01_LOCUS87769</name>
</gene>
<dbReference type="NCBIfam" id="NF010624">
    <property type="entry name" value="PRK14017.1"/>
    <property type="match status" value="1"/>
</dbReference>
<dbReference type="Pfam" id="PF13378">
    <property type="entry name" value="MR_MLE_C"/>
    <property type="match status" value="1"/>
</dbReference>
<dbReference type="InterPro" id="IPR029065">
    <property type="entry name" value="Enolase_C-like"/>
</dbReference>
<dbReference type="SUPFAM" id="SSF51604">
    <property type="entry name" value="Enolase C-terminal domain-like"/>
    <property type="match status" value="1"/>
</dbReference>
<dbReference type="Gene3D" id="3.20.20.120">
    <property type="entry name" value="Enolase-like C-terminal domain"/>
    <property type="match status" value="1"/>
</dbReference>
<dbReference type="Gene3D" id="3.30.390.10">
    <property type="entry name" value="Enolase-like, N-terminal domain"/>
    <property type="match status" value="1"/>
</dbReference>
<keyword evidence="1" id="KW-0456">Lyase</keyword>
<dbReference type="InterPro" id="IPR029017">
    <property type="entry name" value="Enolase-like_N"/>
</dbReference>
<dbReference type="GO" id="GO:0016829">
    <property type="term" value="F:lyase activity"/>
    <property type="evidence" value="ECO:0007669"/>
    <property type="project" value="UniProtKB-KW"/>
</dbReference>
<dbReference type="InterPro" id="IPR013341">
    <property type="entry name" value="Mandelate_racemase_N_dom"/>
</dbReference>
<reference evidence="3" key="1">
    <citation type="submission" date="2018-05" db="EMBL/GenBank/DDBJ databases">
        <authorList>
            <person name="Lanie J.A."/>
            <person name="Ng W.-L."/>
            <person name="Kazmierczak K.M."/>
            <person name="Andrzejewski T.M."/>
            <person name="Davidsen T.M."/>
            <person name="Wayne K.J."/>
            <person name="Tettelin H."/>
            <person name="Glass J.I."/>
            <person name="Rusch D."/>
            <person name="Podicherti R."/>
            <person name="Tsui H.-C.T."/>
            <person name="Winkler M.E."/>
        </authorList>
    </citation>
    <scope>NUCLEOTIDE SEQUENCE</scope>
</reference>
<dbReference type="SFLD" id="SFLDS00001">
    <property type="entry name" value="Enolase"/>
    <property type="match status" value="1"/>
</dbReference>
<dbReference type="EMBL" id="UINC01007752">
    <property type="protein sequence ID" value="SVA34915.1"/>
    <property type="molecule type" value="Genomic_DNA"/>
</dbReference>
<feature type="domain" description="Mandelate racemase/muconate lactonizing enzyme C-terminal" evidence="2">
    <location>
        <begin position="138"/>
        <end position="244"/>
    </location>
</feature>
<dbReference type="SFLD" id="SFLDG00179">
    <property type="entry name" value="mandelate_racemase"/>
    <property type="match status" value="1"/>
</dbReference>